<dbReference type="Proteomes" id="UP000006591">
    <property type="component" value="Chromosome 5"/>
</dbReference>
<name>A0A0E0HI15_ORYNI</name>
<evidence type="ECO:0000313" key="1">
    <source>
        <dbReference type="EnsemblPlants" id="ONIVA05G26600.1"/>
    </source>
</evidence>
<dbReference type="OMA" id="WIFCMRS"/>
<protein>
    <submittedName>
        <fullName evidence="1">Uncharacterized protein</fullName>
    </submittedName>
</protein>
<organism evidence="1">
    <name type="scientific">Oryza nivara</name>
    <name type="common">Indian wild rice</name>
    <name type="synonym">Oryza sativa f. spontanea</name>
    <dbReference type="NCBI Taxonomy" id="4536"/>
    <lineage>
        <taxon>Eukaryota</taxon>
        <taxon>Viridiplantae</taxon>
        <taxon>Streptophyta</taxon>
        <taxon>Embryophyta</taxon>
        <taxon>Tracheophyta</taxon>
        <taxon>Spermatophyta</taxon>
        <taxon>Magnoliopsida</taxon>
        <taxon>Liliopsida</taxon>
        <taxon>Poales</taxon>
        <taxon>Poaceae</taxon>
        <taxon>BOP clade</taxon>
        <taxon>Oryzoideae</taxon>
        <taxon>Oryzeae</taxon>
        <taxon>Oryzinae</taxon>
        <taxon>Oryza</taxon>
    </lineage>
</organism>
<reference evidence="1" key="1">
    <citation type="submission" date="2015-04" db="UniProtKB">
        <authorList>
            <consortium name="EnsemblPlants"/>
        </authorList>
    </citation>
    <scope>IDENTIFICATION</scope>
    <source>
        <strain evidence="1">SL10</strain>
    </source>
</reference>
<reference evidence="1" key="2">
    <citation type="submission" date="2018-04" db="EMBL/GenBank/DDBJ databases">
        <title>OnivRS2 (Oryza nivara Reference Sequence Version 2).</title>
        <authorList>
            <person name="Zhang J."/>
            <person name="Kudrna D."/>
            <person name="Lee S."/>
            <person name="Talag J."/>
            <person name="Rajasekar S."/>
            <person name="Welchert J."/>
            <person name="Hsing Y.-I."/>
            <person name="Wing R.A."/>
        </authorList>
    </citation>
    <scope>NUCLEOTIDE SEQUENCE [LARGE SCALE GENOMIC DNA]</scope>
    <source>
        <strain evidence="1">SL10</strain>
    </source>
</reference>
<dbReference type="HOGENOM" id="CLU_2593573_0_0_1"/>
<dbReference type="Gramene" id="ONIVA05G26600.1">
    <property type="protein sequence ID" value="ONIVA05G26600.1"/>
    <property type="gene ID" value="ONIVA05G26600"/>
</dbReference>
<sequence>MISPFVTKSVAVIKPKLSDRKLDQKHTESWGSEELTNQKADADDEIVLHFGRRIQQPCGWIFCMRSQDPVKGDGCTFMGMECSQHAISE</sequence>
<evidence type="ECO:0000313" key="2">
    <source>
        <dbReference type="Proteomes" id="UP000006591"/>
    </source>
</evidence>
<keyword evidence="2" id="KW-1185">Reference proteome</keyword>
<accession>A0A0E0HI15</accession>
<dbReference type="EnsemblPlants" id="ONIVA05G26600.1">
    <property type="protein sequence ID" value="ONIVA05G26600.1"/>
    <property type="gene ID" value="ONIVA05G26600"/>
</dbReference>
<proteinExistence type="predicted"/>
<dbReference type="AlphaFoldDB" id="A0A0E0HI15"/>